<organism evidence="2 3">
    <name type="scientific">Candidatus Geothrix odensensis</name>
    <dbReference type="NCBI Taxonomy" id="2954440"/>
    <lineage>
        <taxon>Bacteria</taxon>
        <taxon>Pseudomonadati</taxon>
        <taxon>Acidobacteriota</taxon>
        <taxon>Holophagae</taxon>
        <taxon>Holophagales</taxon>
        <taxon>Holophagaceae</taxon>
        <taxon>Geothrix</taxon>
    </lineage>
</organism>
<dbReference type="Pfam" id="PF00583">
    <property type="entry name" value="Acetyltransf_1"/>
    <property type="match status" value="1"/>
</dbReference>
<dbReference type="Gene3D" id="3.40.630.30">
    <property type="match status" value="1"/>
</dbReference>
<dbReference type="InterPro" id="IPR000182">
    <property type="entry name" value="GNAT_dom"/>
</dbReference>
<comment type="caution">
    <text evidence="2">The sequence shown here is derived from an EMBL/GenBank/DDBJ whole genome shotgun (WGS) entry which is preliminary data.</text>
</comment>
<dbReference type="PROSITE" id="PS51186">
    <property type="entry name" value="GNAT"/>
    <property type="match status" value="1"/>
</dbReference>
<accession>A0A936K6U8</accession>
<proteinExistence type="predicted"/>
<dbReference type="EMBL" id="JADKCH010000015">
    <property type="protein sequence ID" value="MBK8573259.1"/>
    <property type="molecule type" value="Genomic_DNA"/>
</dbReference>
<evidence type="ECO:0000313" key="2">
    <source>
        <dbReference type="EMBL" id="MBK8573259.1"/>
    </source>
</evidence>
<gene>
    <name evidence="2" type="ORF">IPN91_11585</name>
</gene>
<feature type="domain" description="N-acetyltransferase" evidence="1">
    <location>
        <begin position="118"/>
        <end position="252"/>
    </location>
</feature>
<dbReference type="Proteomes" id="UP000709959">
    <property type="component" value="Unassembled WGS sequence"/>
</dbReference>
<name>A0A936K6U8_9BACT</name>
<evidence type="ECO:0000313" key="3">
    <source>
        <dbReference type="Proteomes" id="UP000709959"/>
    </source>
</evidence>
<dbReference type="SUPFAM" id="SSF55729">
    <property type="entry name" value="Acyl-CoA N-acyltransferases (Nat)"/>
    <property type="match status" value="1"/>
</dbReference>
<dbReference type="CDD" id="cd04301">
    <property type="entry name" value="NAT_SF"/>
    <property type="match status" value="1"/>
</dbReference>
<protein>
    <submittedName>
        <fullName evidence="2">GNAT family N-acetyltransferase</fullName>
    </submittedName>
</protein>
<dbReference type="GO" id="GO:0016747">
    <property type="term" value="F:acyltransferase activity, transferring groups other than amino-acyl groups"/>
    <property type="evidence" value="ECO:0007669"/>
    <property type="project" value="InterPro"/>
</dbReference>
<dbReference type="AlphaFoldDB" id="A0A936K6U8"/>
<dbReference type="InterPro" id="IPR016181">
    <property type="entry name" value="Acyl_CoA_acyltransferase"/>
</dbReference>
<evidence type="ECO:0000259" key="1">
    <source>
        <dbReference type="PROSITE" id="PS51186"/>
    </source>
</evidence>
<reference evidence="2 3" key="1">
    <citation type="submission" date="2020-10" db="EMBL/GenBank/DDBJ databases">
        <title>Connecting structure to function with the recovery of over 1000 high-quality activated sludge metagenome-assembled genomes encoding full-length rRNA genes using long-read sequencing.</title>
        <authorList>
            <person name="Singleton C.M."/>
            <person name="Petriglieri F."/>
            <person name="Kristensen J.M."/>
            <person name="Kirkegaard R.H."/>
            <person name="Michaelsen T.Y."/>
            <person name="Andersen M.H."/>
            <person name="Karst S.M."/>
            <person name="Dueholm M.S."/>
            <person name="Nielsen P.H."/>
            <person name="Albertsen M."/>
        </authorList>
    </citation>
    <scope>NUCLEOTIDE SEQUENCE [LARGE SCALE GENOMIC DNA]</scope>
    <source>
        <strain evidence="2">OdNE_18-Q3-R46-58_MAXAC.008</strain>
    </source>
</reference>
<sequence length="252" mass="26974">MSHDFLSLARRLERAQALQNERFNQASGGRSLPVGGGFAHFRGEGHPLNQALGLIEPVTDAELAAVEAFLGVPTVLELSPAADPSLWSLLAERGYRLQQFQQLWVRSSPFAEAVFPSTRVRIAAAAEADVFNQVVCGGFLERDDWRDLDPPFKVSLEVPEAWGFIAFVDDEPAGGGMLGIVDGVALLSGDGVIPSFRGRGLQKALVQSRLSFAADRGCDLACASTAPGTASQRSYEASGFHAAYPKVEMARG</sequence>